<dbReference type="SUPFAM" id="SSF54593">
    <property type="entry name" value="Glyoxalase/Bleomycin resistance protein/Dihydroxybiphenyl dioxygenase"/>
    <property type="match status" value="1"/>
</dbReference>
<accession>A0A4P7BFZ5</accession>
<reference evidence="1" key="1">
    <citation type="journal article" date="2014" name="Int. J. Syst. Evol. Microbiol.">
        <title>Complete genome sequence of Corynebacterium casei LMG S-19264T (=DSM 44701T), isolated from a smear-ripened cheese.</title>
        <authorList>
            <consortium name="US DOE Joint Genome Institute (JGI-PGF)"/>
            <person name="Walter F."/>
            <person name="Albersmeier A."/>
            <person name="Kalinowski J."/>
            <person name="Ruckert C."/>
        </authorList>
    </citation>
    <scope>NUCLEOTIDE SEQUENCE</scope>
    <source>
        <strain evidence="1">KCTC 12344</strain>
    </source>
</reference>
<dbReference type="Proteomes" id="UP000619512">
    <property type="component" value="Unassembled WGS sequence"/>
</dbReference>
<evidence type="ECO:0000313" key="4">
    <source>
        <dbReference type="Proteomes" id="UP000619512"/>
    </source>
</evidence>
<reference evidence="1" key="3">
    <citation type="submission" date="2022-12" db="EMBL/GenBank/DDBJ databases">
        <authorList>
            <person name="Sun Q."/>
            <person name="Kim S."/>
        </authorList>
    </citation>
    <scope>NUCLEOTIDE SEQUENCE</scope>
    <source>
        <strain evidence="1">KCTC 12344</strain>
    </source>
</reference>
<evidence type="ECO:0000313" key="1">
    <source>
        <dbReference type="EMBL" id="GGY98717.1"/>
    </source>
</evidence>
<dbReference type="OrthoDB" id="4548523at2"/>
<evidence type="ECO:0008006" key="5">
    <source>
        <dbReference type="Google" id="ProtNLM"/>
    </source>
</evidence>
<evidence type="ECO:0000313" key="2">
    <source>
        <dbReference type="EMBL" id="QBQ37180.1"/>
    </source>
</evidence>
<name>A0A4P7BFZ5_9BURK</name>
<gene>
    <name evidence="2" type="ORF">E1742_14115</name>
    <name evidence="1" type="ORF">GCM10007388_35330</name>
</gene>
<dbReference type="EMBL" id="CP038026">
    <property type="protein sequence ID" value="QBQ37180.1"/>
    <property type="molecule type" value="Genomic_DNA"/>
</dbReference>
<dbReference type="Gene3D" id="3.10.180.10">
    <property type="entry name" value="2,3-Dihydroxybiphenyl 1,2-Dioxygenase, domain 1"/>
    <property type="match status" value="1"/>
</dbReference>
<dbReference type="InterPro" id="IPR029068">
    <property type="entry name" value="Glyas_Bleomycin-R_OHBP_Dase"/>
</dbReference>
<proteinExistence type="predicted"/>
<reference evidence="2 3" key="2">
    <citation type="submission" date="2019-03" db="EMBL/GenBank/DDBJ databases">
        <title>Draft Genome Sequences of Six Type Strains of the Genus Massilia.</title>
        <authorList>
            <person name="Miess H."/>
            <person name="Frediansyhah A."/>
            <person name="Gross H."/>
        </authorList>
    </citation>
    <scope>NUCLEOTIDE SEQUENCE [LARGE SCALE GENOMIC DNA]</scope>
    <source>
        <strain evidence="2 3">DSM 17505</strain>
    </source>
</reference>
<protein>
    <recommendedName>
        <fullName evidence="5">Glyoxalase</fullName>
    </recommendedName>
</protein>
<keyword evidence="3" id="KW-1185">Reference proteome</keyword>
<sequence>MKNPVPGSGLSEIGAWHRFVALGARVHSAFLDVGEGIRTAELADPFGNVLGLIQNPLFDPSAVR</sequence>
<dbReference type="RefSeq" id="WP_134385548.1">
    <property type="nucleotide sequence ID" value="NZ_BMWW01000006.1"/>
</dbReference>
<dbReference type="EMBL" id="BMWW01000006">
    <property type="protein sequence ID" value="GGY98717.1"/>
    <property type="molecule type" value="Genomic_DNA"/>
</dbReference>
<organism evidence="1 4">
    <name type="scientific">Pseudoduganella plicata</name>
    <dbReference type="NCBI Taxonomy" id="321984"/>
    <lineage>
        <taxon>Bacteria</taxon>
        <taxon>Pseudomonadati</taxon>
        <taxon>Pseudomonadota</taxon>
        <taxon>Betaproteobacteria</taxon>
        <taxon>Burkholderiales</taxon>
        <taxon>Oxalobacteraceae</taxon>
        <taxon>Telluria group</taxon>
        <taxon>Pseudoduganella</taxon>
    </lineage>
</organism>
<dbReference type="AlphaFoldDB" id="A0A4P7BFZ5"/>
<evidence type="ECO:0000313" key="3">
    <source>
        <dbReference type="Proteomes" id="UP000294359"/>
    </source>
</evidence>
<dbReference type="Proteomes" id="UP000294359">
    <property type="component" value="Chromosome"/>
</dbReference>